<organism evidence="1 2">
    <name type="scientific">Candidatus Methanocrinis natronophilus</name>
    <dbReference type="NCBI Taxonomy" id="3033396"/>
    <lineage>
        <taxon>Archaea</taxon>
        <taxon>Methanobacteriati</taxon>
        <taxon>Methanobacteriota</taxon>
        <taxon>Stenosarchaea group</taxon>
        <taxon>Methanomicrobia</taxon>
        <taxon>Methanotrichales</taxon>
        <taxon>Methanotrichaceae</taxon>
        <taxon>Methanocrinis</taxon>
    </lineage>
</organism>
<dbReference type="EMBL" id="JARFPK010000011">
    <property type="protein sequence ID" value="MDF0590377.1"/>
    <property type="molecule type" value="Genomic_DNA"/>
</dbReference>
<name>A0ABT5X6R4_9EURY</name>
<dbReference type="RefSeq" id="WP_316966128.1">
    <property type="nucleotide sequence ID" value="NZ_JARFPK010000011.1"/>
</dbReference>
<evidence type="ECO:0000313" key="1">
    <source>
        <dbReference type="EMBL" id="MDF0590377.1"/>
    </source>
</evidence>
<evidence type="ECO:0000313" key="2">
    <source>
        <dbReference type="Proteomes" id="UP001220010"/>
    </source>
</evidence>
<keyword evidence="2" id="KW-1185">Reference proteome</keyword>
<comment type="caution">
    <text evidence="1">The sequence shown here is derived from an EMBL/GenBank/DDBJ whole genome shotgun (WGS) entry which is preliminary data.</text>
</comment>
<proteinExistence type="predicted"/>
<sequence length="106" mass="11689">MGRKMALMVLMVLLMGLLVTAASARFEGVRGPGMYYGGFVGGERFEGVHGPTMRYDGYHASHAYFFGLDKWISIAGESSPYPDLSEMVRVHQERFTLAGAVFGIYV</sequence>
<dbReference type="Proteomes" id="UP001220010">
    <property type="component" value="Unassembled WGS sequence"/>
</dbReference>
<protein>
    <submittedName>
        <fullName evidence="1">Uncharacterized protein</fullName>
    </submittedName>
</protein>
<reference evidence="1 2" key="1">
    <citation type="submission" date="2023-03" db="EMBL/GenBank/DDBJ databases">
        <title>WGS of Methanotrichaceae archaeon Mx.</title>
        <authorList>
            <person name="Sorokin D.Y."/>
            <person name="Merkel A.Y."/>
        </authorList>
    </citation>
    <scope>NUCLEOTIDE SEQUENCE [LARGE SCALE GENOMIC DNA]</scope>
    <source>
        <strain evidence="1 2">Mx</strain>
    </source>
</reference>
<accession>A0ABT5X6R4</accession>
<gene>
    <name evidence="1" type="ORF">P0O15_04215</name>
</gene>